<sequence>MLLTWIFAASFFAVVAGDTSSYIFCVTAGGTWIDSTTAKGSPTCKGYNARFESKTKKEAEDACAYKVPFDVVGVQTGWPTLCDFEVRATCPDGYIQLNHECFRATSVLIYQHQARAACKNLTGVDGTLLKLTSSRLQRDIYAAFTNLHGLWLDVDGRRNKNGELESSLDVLYKWKRPRNTINTGGSNETHQLMAITQAGVWEVGAHRILYDVSNSVKAMAICKFKPTPSMRSFEETSDVLNSIGIDSNVYHKMMLISFPSMFRYERDPQNNDQIVPEELHEKCKKLCESFGMPCYAAVPNAKNAKDMLDFMRKNDIKYALTPILRSTVPSATRDCSHNGGGAARSQFSGIDPLQAAGHLCLPNDGPGRACEVAGGREVDGPALAQACANRTRHRRRPSSGQLLEKKGTQRRLLGYSACRSYFSIESSSSVDATDHQIGRGPVGVRQDPGENQEISFTWFEPKIGSNMEPSESGSVKEPRPGVSLTDQSWNSEVNFVEIRVLGNESGKDKEVCQPEEKPVEVSSNKLKPLVMPISDTRRLANRKCNPELARCMSP</sequence>
<keyword evidence="4" id="KW-1185">Reference proteome</keyword>
<reference evidence="3" key="1">
    <citation type="submission" date="2020-10" db="EMBL/GenBank/DDBJ databases">
        <authorList>
            <person name="Kikuchi T."/>
        </authorList>
    </citation>
    <scope>NUCLEOTIDE SEQUENCE</scope>
    <source>
        <strain evidence="3">NKZ352</strain>
    </source>
</reference>
<dbReference type="PANTHER" id="PTHR47753:SF4">
    <property type="entry name" value="C-TYPE LECTIN DOMAIN-CONTAINING PROTEIN"/>
    <property type="match status" value="1"/>
</dbReference>
<feature type="region of interest" description="Disordered" evidence="1">
    <location>
        <begin position="387"/>
        <end position="406"/>
    </location>
</feature>
<dbReference type="SUPFAM" id="SSF56436">
    <property type="entry name" value="C-type lectin-like"/>
    <property type="match status" value="1"/>
</dbReference>
<feature type="region of interest" description="Disordered" evidence="1">
    <location>
        <begin position="463"/>
        <end position="486"/>
    </location>
</feature>
<proteinExistence type="predicted"/>
<dbReference type="InterPro" id="IPR016187">
    <property type="entry name" value="CTDL_fold"/>
</dbReference>
<dbReference type="InterPro" id="IPR016186">
    <property type="entry name" value="C-type_lectin-like/link_sf"/>
</dbReference>
<evidence type="ECO:0000256" key="2">
    <source>
        <dbReference type="SAM" id="SignalP"/>
    </source>
</evidence>
<evidence type="ECO:0000256" key="1">
    <source>
        <dbReference type="SAM" id="MobiDB-lite"/>
    </source>
</evidence>
<dbReference type="EMBL" id="CAJGYM010000189">
    <property type="protein sequence ID" value="CAD6199625.1"/>
    <property type="molecule type" value="Genomic_DNA"/>
</dbReference>
<evidence type="ECO:0000313" key="3">
    <source>
        <dbReference type="EMBL" id="CAD6199625.1"/>
    </source>
</evidence>
<evidence type="ECO:0000313" key="4">
    <source>
        <dbReference type="Proteomes" id="UP000835052"/>
    </source>
</evidence>
<dbReference type="Gene3D" id="3.10.100.10">
    <property type="entry name" value="Mannose-Binding Protein A, subunit A"/>
    <property type="match status" value="1"/>
</dbReference>
<feature type="chain" id="PRO_5035933490" description="C-type lectin domain-containing protein" evidence="2">
    <location>
        <begin position="18"/>
        <end position="554"/>
    </location>
</feature>
<evidence type="ECO:0008006" key="5">
    <source>
        <dbReference type="Google" id="ProtNLM"/>
    </source>
</evidence>
<comment type="caution">
    <text evidence="3">The sequence shown here is derived from an EMBL/GenBank/DDBJ whole genome shotgun (WGS) entry which is preliminary data.</text>
</comment>
<gene>
    <name evidence="3" type="ORF">CAUJ_LOCUS15526</name>
</gene>
<keyword evidence="2" id="KW-0732">Signal</keyword>
<protein>
    <recommendedName>
        <fullName evidence="5">C-type lectin domain-containing protein</fullName>
    </recommendedName>
</protein>
<feature type="signal peptide" evidence="2">
    <location>
        <begin position="1"/>
        <end position="17"/>
    </location>
</feature>
<accession>A0A8S1HW17</accession>
<dbReference type="Proteomes" id="UP000835052">
    <property type="component" value="Unassembled WGS sequence"/>
</dbReference>
<name>A0A8S1HW17_9PELO</name>
<dbReference type="AlphaFoldDB" id="A0A8S1HW17"/>
<dbReference type="PANTHER" id="PTHR47753">
    <property type="entry name" value="C-TYPE LECTIN-RELATED"/>
    <property type="match status" value="1"/>
</dbReference>
<organism evidence="3 4">
    <name type="scientific">Caenorhabditis auriculariae</name>
    <dbReference type="NCBI Taxonomy" id="2777116"/>
    <lineage>
        <taxon>Eukaryota</taxon>
        <taxon>Metazoa</taxon>
        <taxon>Ecdysozoa</taxon>
        <taxon>Nematoda</taxon>
        <taxon>Chromadorea</taxon>
        <taxon>Rhabditida</taxon>
        <taxon>Rhabditina</taxon>
        <taxon>Rhabditomorpha</taxon>
        <taxon>Rhabditoidea</taxon>
        <taxon>Rhabditidae</taxon>
        <taxon>Peloderinae</taxon>
        <taxon>Caenorhabditis</taxon>
    </lineage>
</organism>